<reference evidence="3" key="1">
    <citation type="submission" date="2016-11" db="EMBL/GenBank/DDBJ databases">
        <authorList>
            <person name="Varghese N."/>
            <person name="Submissions S."/>
        </authorList>
    </citation>
    <scope>NUCLEOTIDE SEQUENCE [LARGE SCALE GENOMIC DNA]</scope>
    <source>
        <strain evidence="3">DSM 19859</strain>
    </source>
</reference>
<dbReference type="STRING" id="573501.SAMN04487999_0566"/>
<name>A0A1M5U6A8_9FLAO</name>
<protein>
    <submittedName>
        <fullName evidence="1 2">Gluconate 2-dehydrogenase subunit 3</fullName>
    </submittedName>
</protein>
<keyword evidence="4" id="KW-1185">Reference proteome</keyword>
<dbReference type="Proteomes" id="UP000290037">
    <property type="component" value="Unassembled WGS sequence"/>
</dbReference>
<evidence type="ECO:0000313" key="2">
    <source>
        <dbReference type="EMBL" id="SHH58440.1"/>
    </source>
</evidence>
<dbReference type="OrthoDB" id="129242at2"/>
<accession>A0A1M5U6A8</accession>
<dbReference type="EMBL" id="QOVN01000007">
    <property type="protein sequence ID" value="RXG27489.1"/>
    <property type="molecule type" value="Genomic_DNA"/>
</dbReference>
<dbReference type="EMBL" id="FQXT01000001">
    <property type="protein sequence ID" value="SHH58440.1"/>
    <property type="molecule type" value="Genomic_DNA"/>
</dbReference>
<reference evidence="1 4" key="3">
    <citation type="submission" date="2018-07" db="EMBL/GenBank/DDBJ databases">
        <title>Leeuwenhoekiella genomics.</title>
        <authorList>
            <person name="Tahon G."/>
            <person name="Willems A."/>
        </authorList>
    </citation>
    <scope>NUCLEOTIDE SEQUENCE [LARGE SCALE GENOMIC DNA]</scope>
    <source>
        <strain evidence="1 4">LMG 24856</strain>
    </source>
</reference>
<dbReference type="PROSITE" id="PS51257">
    <property type="entry name" value="PROKAR_LIPOPROTEIN"/>
    <property type="match status" value="1"/>
</dbReference>
<organism evidence="2 3">
    <name type="scientific">Leeuwenhoekiella palythoae</name>
    <dbReference type="NCBI Taxonomy" id="573501"/>
    <lineage>
        <taxon>Bacteria</taxon>
        <taxon>Pseudomonadati</taxon>
        <taxon>Bacteroidota</taxon>
        <taxon>Flavobacteriia</taxon>
        <taxon>Flavobacteriales</taxon>
        <taxon>Flavobacteriaceae</taxon>
        <taxon>Leeuwenhoekiella</taxon>
    </lineage>
</organism>
<dbReference type="InterPro" id="IPR027056">
    <property type="entry name" value="Gluconate_2DH_su3"/>
</dbReference>
<evidence type="ECO:0000313" key="4">
    <source>
        <dbReference type="Proteomes" id="UP000290037"/>
    </source>
</evidence>
<evidence type="ECO:0000313" key="3">
    <source>
        <dbReference type="Proteomes" id="UP000184240"/>
    </source>
</evidence>
<sequence>MDRRDSLKSMFLGSLGTGLLLTGCDPNLGEKEVEIAKAAEDYFGRTPEELELIEKLQSEQFFREHEMDTLNVLCALILPANEEYGSATDAGVPEFLEFIVKDMPYLQTPIRGGLMWLDHTSNLEYDTEFKSTSEENQKAILDTIAFPDPEKPGWEQPVQLQFFSLMRNLTMTGYYTSEMGIKDLDYKGNQPNIWDGVPEEVLQKHGVSYDPEWIAKCVDQSQRGVTAEWDDDGNLLT</sequence>
<reference evidence="2" key="2">
    <citation type="submission" date="2016-11" db="EMBL/GenBank/DDBJ databases">
        <authorList>
            <person name="Jaros S."/>
            <person name="Januszkiewicz K."/>
            <person name="Wedrychowicz H."/>
        </authorList>
    </citation>
    <scope>NUCLEOTIDE SEQUENCE [LARGE SCALE GENOMIC DNA]</scope>
    <source>
        <strain evidence="2">DSM 19859</strain>
    </source>
</reference>
<dbReference type="AlphaFoldDB" id="A0A1M5U6A8"/>
<evidence type="ECO:0000313" key="1">
    <source>
        <dbReference type="EMBL" id="RXG27489.1"/>
    </source>
</evidence>
<dbReference type="Pfam" id="PF13618">
    <property type="entry name" value="Gluconate_2-dh3"/>
    <property type="match status" value="1"/>
</dbReference>
<dbReference type="Proteomes" id="UP000184240">
    <property type="component" value="Unassembled WGS sequence"/>
</dbReference>
<dbReference type="RefSeq" id="WP_072980113.1">
    <property type="nucleotide sequence ID" value="NZ_FQXT01000001.1"/>
</dbReference>
<proteinExistence type="predicted"/>
<gene>
    <name evidence="1" type="ORF">DSM01_3008</name>
    <name evidence="2" type="ORF">SAMN04487999_0566</name>
</gene>